<dbReference type="EMBL" id="SJJZ01000003">
    <property type="protein sequence ID" value="TCC06480.1"/>
    <property type="molecule type" value="Genomic_DNA"/>
</dbReference>
<evidence type="ECO:0000256" key="2">
    <source>
        <dbReference type="ARBA" id="ARBA00022692"/>
    </source>
</evidence>
<dbReference type="AlphaFoldDB" id="A0A4R0HBG0"/>
<gene>
    <name evidence="7" type="ORF">E0H45_30555</name>
</gene>
<comment type="caution">
    <text evidence="7">The sequence shown here is derived from an EMBL/GenBank/DDBJ whole genome shotgun (WGS) entry which is preliminary data.</text>
</comment>
<keyword evidence="2 5" id="KW-0812">Transmembrane</keyword>
<sequence>MGTSLIFLAPLLVSLALKVNSLVGIEQAPNSLALVAGIGSIVAMVGNPFFGKLSDRTSSRLGMRRPWMVAGLVGGSLGILIVALAPNVLVVLIGWCLAQLSLNALLAALVAVLPDQIPVTQRGSVAGVLGIGLPIASVSATFLVQLFTGNRLAMFLVPCAIGGFFVLLFVSTLNDRRLDPADKPTWSLRQLAGTFYVNPRKSPDFAWAFASRFMLLLAYALLTTYQAYYLLDQLGSSEDDVPHQVFLGTLVQSVVLVAASLIGGRVSDRTGRRKILVVTASIVYGVALFVIALADDFNGFLVGMAISGLGFGLYVAVDLALVADVLPDRATAAKDLGVFNIASALPFFVAPAIAPAILAIGGGSYAVLYTVAGISAIVGAAAILPVKRVR</sequence>
<dbReference type="PROSITE" id="PS50850">
    <property type="entry name" value="MFS"/>
    <property type="match status" value="1"/>
</dbReference>
<keyword evidence="3 5" id="KW-1133">Transmembrane helix</keyword>
<feature type="transmembrane region" description="Helical" evidence="5">
    <location>
        <begin position="300"/>
        <end position="326"/>
    </location>
</feature>
<dbReference type="SUPFAM" id="SSF103473">
    <property type="entry name" value="MFS general substrate transporter"/>
    <property type="match status" value="1"/>
</dbReference>
<dbReference type="CDD" id="cd06174">
    <property type="entry name" value="MFS"/>
    <property type="match status" value="1"/>
</dbReference>
<keyword evidence="4 5" id="KW-0472">Membrane</keyword>
<dbReference type="OrthoDB" id="7584869at2"/>
<dbReference type="InterPro" id="IPR011701">
    <property type="entry name" value="MFS"/>
</dbReference>
<evidence type="ECO:0000256" key="4">
    <source>
        <dbReference type="ARBA" id="ARBA00023136"/>
    </source>
</evidence>
<dbReference type="Gene3D" id="1.20.1250.20">
    <property type="entry name" value="MFS general substrate transporter like domains"/>
    <property type="match status" value="2"/>
</dbReference>
<comment type="subcellular location">
    <subcellularLocation>
        <location evidence="1">Cell membrane</location>
        <topology evidence="1">Multi-pass membrane protein</topology>
    </subcellularLocation>
</comment>
<dbReference type="InterPro" id="IPR020846">
    <property type="entry name" value="MFS_dom"/>
</dbReference>
<evidence type="ECO:0000313" key="8">
    <source>
        <dbReference type="Proteomes" id="UP000292346"/>
    </source>
</evidence>
<reference evidence="7 8" key="1">
    <citation type="submission" date="2019-02" db="EMBL/GenBank/DDBJ databases">
        <title>Kribbella capetownensis sp. nov. and Kribbella speibonae sp. nov., isolated from soil.</title>
        <authorList>
            <person name="Curtis S.M."/>
            <person name="Norton I."/>
            <person name="Everest G.J."/>
            <person name="Meyers P.R."/>
        </authorList>
    </citation>
    <scope>NUCLEOTIDE SEQUENCE [LARGE SCALE GENOMIC DNA]</scope>
    <source>
        <strain evidence="7 8">KCTC 29219</strain>
    </source>
</reference>
<feature type="transmembrane region" description="Helical" evidence="5">
    <location>
        <begin position="205"/>
        <end position="225"/>
    </location>
</feature>
<proteinExistence type="predicted"/>
<name>A0A4R0HBG0_9ACTN</name>
<evidence type="ECO:0000256" key="3">
    <source>
        <dbReference type="ARBA" id="ARBA00022989"/>
    </source>
</evidence>
<keyword evidence="8" id="KW-1185">Reference proteome</keyword>
<accession>A0A4R0HBG0</accession>
<dbReference type="GO" id="GO:0022857">
    <property type="term" value="F:transmembrane transporter activity"/>
    <property type="evidence" value="ECO:0007669"/>
    <property type="project" value="InterPro"/>
</dbReference>
<feature type="transmembrane region" description="Helical" evidence="5">
    <location>
        <begin position="245"/>
        <end position="263"/>
    </location>
</feature>
<dbReference type="Pfam" id="PF07690">
    <property type="entry name" value="MFS_1"/>
    <property type="match status" value="2"/>
</dbReference>
<feature type="transmembrane region" description="Helical" evidence="5">
    <location>
        <begin position="31"/>
        <end position="50"/>
    </location>
</feature>
<evidence type="ECO:0000256" key="5">
    <source>
        <dbReference type="SAM" id="Phobius"/>
    </source>
</evidence>
<dbReference type="GO" id="GO:0005886">
    <property type="term" value="C:plasma membrane"/>
    <property type="evidence" value="ECO:0007669"/>
    <property type="project" value="UniProtKB-SubCell"/>
</dbReference>
<evidence type="ECO:0000259" key="6">
    <source>
        <dbReference type="PROSITE" id="PS50850"/>
    </source>
</evidence>
<dbReference type="PANTHER" id="PTHR23528:SF1">
    <property type="entry name" value="MAJOR FACILITATOR SUPERFAMILY (MFS) PROFILE DOMAIN-CONTAINING PROTEIN"/>
    <property type="match status" value="1"/>
</dbReference>
<feature type="transmembrane region" description="Helical" evidence="5">
    <location>
        <begin position="338"/>
        <end position="360"/>
    </location>
</feature>
<feature type="transmembrane region" description="Helical" evidence="5">
    <location>
        <begin position="125"/>
        <end position="147"/>
    </location>
</feature>
<feature type="transmembrane region" description="Helical" evidence="5">
    <location>
        <begin position="153"/>
        <end position="173"/>
    </location>
</feature>
<dbReference type="InterPro" id="IPR036259">
    <property type="entry name" value="MFS_trans_sf"/>
</dbReference>
<evidence type="ECO:0000256" key="1">
    <source>
        <dbReference type="ARBA" id="ARBA00004651"/>
    </source>
</evidence>
<feature type="domain" description="Major facilitator superfamily (MFS) profile" evidence="6">
    <location>
        <begin position="1"/>
        <end position="390"/>
    </location>
</feature>
<dbReference type="Proteomes" id="UP000292346">
    <property type="component" value="Unassembled WGS sequence"/>
</dbReference>
<protein>
    <submittedName>
        <fullName evidence="7">MFS transporter</fullName>
    </submittedName>
</protein>
<feature type="transmembrane region" description="Helical" evidence="5">
    <location>
        <begin position="66"/>
        <end position="86"/>
    </location>
</feature>
<feature type="transmembrane region" description="Helical" evidence="5">
    <location>
        <begin position="92"/>
        <end position="113"/>
    </location>
</feature>
<feature type="transmembrane region" description="Helical" evidence="5">
    <location>
        <begin position="275"/>
        <end position="294"/>
    </location>
</feature>
<organism evidence="7 8">
    <name type="scientific">Kribbella soli</name>
    <dbReference type="NCBI Taxonomy" id="1124743"/>
    <lineage>
        <taxon>Bacteria</taxon>
        <taxon>Bacillati</taxon>
        <taxon>Actinomycetota</taxon>
        <taxon>Actinomycetes</taxon>
        <taxon>Propionibacteriales</taxon>
        <taxon>Kribbellaceae</taxon>
        <taxon>Kribbella</taxon>
    </lineage>
</organism>
<dbReference type="PANTHER" id="PTHR23528">
    <property type="match status" value="1"/>
</dbReference>
<feature type="transmembrane region" description="Helical" evidence="5">
    <location>
        <begin position="366"/>
        <end position="386"/>
    </location>
</feature>
<evidence type="ECO:0000313" key="7">
    <source>
        <dbReference type="EMBL" id="TCC06480.1"/>
    </source>
</evidence>